<feature type="compositionally biased region" description="Polar residues" evidence="1">
    <location>
        <begin position="323"/>
        <end position="336"/>
    </location>
</feature>
<feature type="compositionally biased region" description="Polar residues" evidence="1">
    <location>
        <begin position="587"/>
        <end position="623"/>
    </location>
</feature>
<dbReference type="Pfam" id="PF10846">
    <property type="entry name" value="DUF2722"/>
    <property type="match status" value="1"/>
</dbReference>
<feature type="compositionally biased region" description="Polar residues" evidence="1">
    <location>
        <begin position="297"/>
        <end position="309"/>
    </location>
</feature>
<feature type="compositionally biased region" description="Low complexity" evidence="1">
    <location>
        <begin position="543"/>
        <end position="566"/>
    </location>
</feature>
<feature type="compositionally biased region" description="Polar residues" evidence="1">
    <location>
        <begin position="485"/>
        <end position="507"/>
    </location>
</feature>
<feature type="compositionally biased region" description="Low complexity" evidence="1">
    <location>
        <begin position="13"/>
        <end position="51"/>
    </location>
</feature>
<dbReference type="OrthoDB" id="4095763at2759"/>
<reference evidence="3" key="1">
    <citation type="submission" date="2016-05" db="EMBL/GenBank/DDBJ databases">
        <title>Comparative genomics of biotechnologically important yeasts.</title>
        <authorList>
            <consortium name="DOE Joint Genome Institute"/>
            <person name="Riley R."/>
            <person name="Haridas S."/>
            <person name="Wolfe K.H."/>
            <person name="Lopes M.R."/>
            <person name="Hittinger C.T."/>
            <person name="Goker M."/>
            <person name="Salamov A."/>
            <person name="Wisecaver J."/>
            <person name="Long T.M."/>
            <person name="Aerts A.L."/>
            <person name="Barry K."/>
            <person name="Choi C."/>
            <person name="Clum A."/>
            <person name="Coughlan A.Y."/>
            <person name="Deshpande S."/>
            <person name="Douglass A.P."/>
            <person name="Hanson S.J."/>
            <person name="Klenk H.-P."/>
            <person name="Labutti K."/>
            <person name="Lapidus A."/>
            <person name="Lindquist E."/>
            <person name="Lipzen A."/>
            <person name="Meier-Kolthoff J.P."/>
            <person name="Ohm R.A."/>
            <person name="Otillar R.P."/>
            <person name="Pangilinan J."/>
            <person name="Peng Y."/>
            <person name="Rokas A."/>
            <person name="Rosa C.A."/>
            <person name="Scheuner C."/>
            <person name="Sibirny A.A."/>
            <person name="Slot J.C."/>
            <person name="Stielow J.B."/>
            <person name="Sun H."/>
            <person name="Kurtzman C.P."/>
            <person name="Blackwell M."/>
            <person name="Grigoriev I.V."/>
            <person name="Jeffries T.W."/>
        </authorList>
    </citation>
    <scope>NUCLEOTIDE SEQUENCE [LARGE SCALE GENOMIC DNA]</scope>
    <source>
        <strain evidence="3">NRRL Y-2460</strain>
    </source>
</reference>
<dbReference type="EMBL" id="KV454015">
    <property type="protein sequence ID" value="ODV94626.1"/>
    <property type="molecule type" value="Genomic_DNA"/>
</dbReference>
<gene>
    <name evidence="2" type="ORF">PACTADRAFT_50494</name>
</gene>
<accession>A0A1E4TSB0</accession>
<proteinExistence type="predicted"/>
<dbReference type="InterPro" id="IPR021216">
    <property type="entry name" value="DUF2722"/>
</dbReference>
<feature type="region of interest" description="Disordered" evidence="1">
    <location>
        <begin position="226"/>
        <end position="261"/>
    </location>
</feature>
<feature type="compositionally biased region" description="Basic residues" evidence="1">
    <location>
        <begin position="1"/>
        <end position="12"/>
    </location>
</feature>
<evidence type="ECO:0000313" key="2">
    <source>
        <dbReference type="EMBL" id="ODV94626.1"/>
    </source>
</evidence>
<protein>
    <submittedName>
        <fullName evidence="2">Uncharacterized protein</fullName>
    </submittedName>
</protein>
<feature type="region of interest" description="Disordered" evidence="1">
    <location>
        <begin position="1"/>
        <end position="119"/>
    </location>
</feature>
<name>A0A1E4TSB0_PACTA</name>
<feature type="compositionally biased region" description="Basic and acidic residues" evidence="1">
    <location>
        <begin position="567"/>
        <end position="579"/>
    </location>
</feature>
<feature type="region of interest" description="Disordered" evidence="1">
    <location>
        <begin position="285"/>
        <end position="384"/>
    </location>
</feature>
<feature type="compositionally biased region" description="Low complexity" evidence="1">
    <location>
        <begin position="236"/>
        <end position="261"/>
    </location>
</feature>
<keyword evidence="3" id="KW-1185">Reference proteome</keyword>
<feature type="compositionally biased region" description="Polar residues" evidence="1">
    <location>
        <begin position="52"/>
        <end position="68"/>
    </location>
</feature>
<dbReference type="AlphaFoldDB" id="A0A1E4TSB0"/>
<organism evidence="2 3">
    <name type="scientific">Pachysolen tannophilus NRRL Y-2460</name>
    <dbReference type="NCBI Taxonomy" id="669874"/>
    <lineage>
        <taxon>Eukaryota</taxon>
        <taxon>Fungi</taxon>
        <taxon>Dikarya</taxon>
        <taxon>Ascomycota</taxon>
        <taxon>Saccharomycotina</taxon>
        <taxon>Pichiomycetes</taxon>
        <taxon>Pachysolenaceae</taxon>
        <taxon>Pachysolen</taxon>
    </lineage>
</organism>
<feature type="compositionally biased region" description="Low complexity" evidence="1">
    <location>
        <begin position="350"/>
        <end position="373"/>
    </location>
</feature>
<evidence type="ECO:0000256" key="1">
    <source>
        <dbReference type="SAM" id="MobiDB-lite"/>
    </source>
</evidence>
<feature type="region of interest" description="Disordered" evidence="1">
    <location>
        <begin position="485"/>
        <end position="623"/>
    </location>
</feature>
<evidence type="ECO:0000313" key="3">
    <source>
        <dbReference type="Proteomes" id="UP000094236"/>
    </source>
</evidence>
<feature type="region of interest" description="Disordered" evidence="1">
    <location>
        <begin position="428"/>
        <end position="466"/>
    </location>
</feature>
<dbReference type="Proteomes" id="UP000094236">
    <property type="component" value="Unassembled WGS sequence"/>
</dbReference>
<sequence>MVHKHTRSRHARSLSSSSAGAGTNVGVDTGTGTGTNASGSNASADTSAGSNLASTLLTDPSSNVQGQESVAGLGLGSGSSSSARHQQQQQQQQQQKQKQKQETRSGKFIEQSSNSPNKEFENLSASQQESLQLLLGSSLTSWPFSESSLIRALELKAEQERTKQEYYKVESLSRSIELLKNCLDADIPKSLIPLVFSGQNMTNETIQSIVQQNEYQLQLQAQAAQQQRMSSPLRRAAQPTSSQQAAQAAQQQQAQFQQTAPISIHERSQTISSPRELYQHPAHQQISAGRGMGGPSSGNAPVTSLSTAPFTPIPIGYRFGGETPSSSVASAKQNPPLSQPAPVSPISYARQQQLQQQQQQQQRQALQMRQQQLSPAKMGAHAVSSLSGHYRSYGAIGRHERTTSLPPQVSIPESSAVQFYENPQYQQPFLQQQQQQQQQQQAQQAQSQQHQASRSPSRQQQQTKQPVILQHQIIQFHHWTPEESNINTAEGTSSSGNATTSKEVSSPSKRRRSNPDDDSFSTPTKEVTRNIILRKKHVRTRSDTSAATTATAPADTATTTTSTAPEAESKSESEKKQEANEDEEISSTKASSGSTAPTKETGKSSRGNSQPRFPNNILSSNNS</sequence>
<feature type="compositionally biased region" description="Low complexity" evidence="1">
    <location>
        <begin position="78"/>
        <end position="96"/>
    </location>
</feature>